<reference evidence="2 3" key="1">
    <citation type="submission" date="2019-04" db="EMBL/GenBank/DDBJ databases">
        <title>A novel phosphate-accumulating bacterium identified in bioreactor for phosphate removal from wastewater.</title>
        <authorList>
            <person name="Kotlyarov R.Y."/>
            <person name="Beletsky A.V."/>
            <person name="Kallistova A.Y."/>
            <person name="Dorofeev A.G."/>
            <person name="Nikolaev Y.Y."/>
            <person name="Pimenov N.V."/>
            <person name="Ravin N.V."/>
            <person name="Mardanov A.V."/>
        </authorList>
    </citation>
    <scope>NUCLEOTIDE SEQUENCE [LARGE SCALE GENOMIC DNA]</scope>
    <source>
        <strain evidence="2 3">Bin19</strain>
    </source>
</reference>
<dbReference type="OrthoDB" id="8910946at2"/>
<evidence type="ECO:0000313" key="2">
    <source>
        <dbReference type="EMBL" id="TMQ77317.1"/>
    </source>
</evidence>
<proteinExistence type="predicted"/>
<feature type="region of interest" description="Disordered" evidence="1">
    <location>
        <begin position="56"/>
        <end position="75"/>
    </location>
</feature>
<dbReference type="EMBL" id="SWAD01000027">
    <property type="protein sequence ID" value="TMQ77317.1"/>
    <property type="molecule type" value="Genomic_DNA"/>
</dbReference>
<sequence>MKPYPQPAGLNHGLDCLISAEWTPAQAFAVVELLDDLRDRICAHYQTALFELLRDEQSRDSDANPYDPWTEEPPF</sequence>
<organism evidence="2 3">
    <name type="scientific">Candidatus Accumulibacter phosphatis</name>
    <dbReference type="NCBI Taxonomy" id="327160"/>
    <lineage>
        <taxon>Bacteria</taxon>
        <taxon>Pseudomonadati</taxon>
        <taxon>Pseudomonadota</taxon>
        <taxon>Betaproteobacteria</taxon>
        <taxon>Candidatus Accumulibacter</taxon>
    </lineage>
</organism>
<name>A0A5S4EPD8_9PROT</name>
<dbReference type="AlphaFoldDB" id="A0A5S4EPD8"/>
<evidence type="ECO:0000313" key="3">
    <source>
        <dbReference type="Proteomes" id="UP000306324"/>
    </source>
</evidence>
<gene>
    <name evidence="2" type="ORF">ACCUM_3261</name>
</gene>
<dbReference type="RefSeq" id="WP_138677844.1">
    <property type="nucleotide sequence ID" value="NZ_SWAD01000027.1"/>
</dbReference>
<dbReference type="Proteomes" id="UP000306324">
    <property type="component" value="Unassembled WGS sequence"/>
</dbReference>
<keyword evidence="3" id="KW-1185">Reference proteome</keyword>
<protein>
    <submittedName>
        <fullName evidence="2">Uncharacterized protein</fullName>
    </submittedName>
</protein>
<accession>A0A5S4EPD8</accession>
<evidence type="ECO:0000256" key="1">
    <source>
        <dbReference type="SAM" id="MobiDB-lite"/>
    </source>
</evidence>
<comment type="caution">
    <text evidence="2">The sequence shown here is derived from an EMBL/GenBank/DDBJ whole genome shotgun (WGS) entry which is preliminary data.</text>
</comment>